<gene>
    <name evidence="2" type="ORF">TCIL3000_7_120</name>
</gene>
<accession>G0UPA2</accession>
<protein>
    <recommendedName>
        <fullName evidence="1">Glutaredoxin domain-containing protein</fullName>
    </recommendedName>
</protein>
<dbReference type="PANTHER" id="PTHR12782:SF5">
    <property type="entry name" value="PROSTAGLANDIN E SYNTHASE 2"/>
    <property type="match status" value="1"/>
</dbReference>
<dbReference type="PANTHER" id="PTHR12782">
    <property type="entry name" value="MICROSOMAL PROSTAGLANDIN E SYNTHASE-2"/>
    <property type="match status" value="1"/>
</dbReference>
<reference evidence="2" key="1">
    <citation type="journal article" date="2012" name="Proc. Natl. Acad. Sci. U.S.A.">
        <title>Antigenic diversity is generated by distinct evolutionary mechanisms in African trypanosome species.</title>
        <authorList>
            <person name="Jackson A.P."/>
            <person name="Berry A."/>
            <person name="Aslett M."/>
            <person name="Allison H.C."/>
            <person name="Burton P."/>
            <person name="Vavrova-Anderson J."/>
            <person name="Brown R."/>
            <person name="Browne H."/>
            <person name="Corton N."/>
            <person name="Hauser H."/>
            <person name="Gamble J."/>
            <person name="Gilderthorp R."/>
            <person name="Marcello L."/>
            <person name="McQuillan J."/>
            <person name="Otto T.D."/>
            <person name="Quail M.A."/>
            <person name="Sanders M.J."/>
            <person name="van Tonder A."/>
            <person name="Ginger M.L."/>
            <person name="Field M.C."/>
            <person name="Barry J.D."/>
            <person name="Hertz-Fowler C."/>
            <person name="Berriman M."/>
        </authorList>
    </citation>
    <scope>NUCLEOTIDE SEQUENCE</scope>
    <source>
        <strain evidence="2">IL3000</strain>
    </source>
</reference>
<name>G0UPA2_TRYCI</name>
<dbReference type="Gene3D" id="3.40.30.10">
    <property type="entry name" value="Glutaredoxin"/>
    <property type="match status" value="1"/>
</dbReference>
<dbReference type="SUPFAM" id="SSF52833">
    <property type="entry name" value="Thioredoxin-like"/>
    <property type="match status" value="1"/>
</dbReference>
<sequence length="341" mass="38066">MRWPTRLLVGAGLLGGAGYLYAQRRETRRAGATIRLSADAFNALQDQTFLSEVFSAPGLPWRTEGEKVADDNPPARKFGLTLYRLKGCPYCAKVEWLLRFHSVAFDVVDIDTLSGYGIPDQRYTQVPQIRLRSLPEADTQSSGGTADAYVVDSQHIVTALSEPLGFAKQLDDPRVAETRKWIAERFQAVSFLAANSTWKNARLTCHLVTPPCYHNALFRVAGGSVLFALARYKIAPSLESKRLPTDTAPPMELLWENPGEWLNAELGAFVTRLPKTRDAFHGGREPDLADVEMYAVTRLIDAHPSLRSMLHTGALGKWNDAMDAEMRRRMMVHVGKQPFDH</sequence>
<organism evidence="2">
    <name type="scientific">Trypanosoma congolense (strain IL3000)</name>
    <dbReference type="NCBI Taxonomy" id="1068625"/>
    <lineage>
        <taxon>Eukaryota</taxon>
        <taxon>Discoba</taxon>
        <taxon>Euglenozoa</taxon>
        <taxon>Kinetoplastea</taxon>
        <taxon>Metakinetoplastina</taxon>
        <taxon>Trypanosomatida</taxon>
        <taxon>Trypanosomatidae</taxon>
        <taxon>Trypanosoma</taxon>
        <taxon>Nannomonas</taxon>
    </lineage>
</organism>
<dbReference type="PROSITE" id="PS51354">
    <property type="entry name" value="GLUTAREDOXIN_2"/>
    <property type="match status" value="1"/>
</dbReference>
<dbReference type="GO" id="GO:0005739">
    <property type="term" value="C:mitochondrion"/>
    <property type="evidence" value="ECO:0007669"/>
    <property type="project" value="TreeGrafter"/>
</dbReference>
<dbReference type="SUPFAM" id="SSF47616">
    <property type="entry name" value="GST C-terminal domain-like"/>
    <property type="match status" value="1"/>
</dbReference>
<dbReference type="AlphaFoldDB" id="G0UPA2"/>
<dbReference type="Pfam" id="PF00462">
    <property type="entry name" value="Glutaredoxin"/>
    <property type="match status" value="1"/>
</dbReference>
<evidence type="ECO:0000259" key="1">
    <source>
        <dbReference type="Pfam" id="PF00462"/>
    </source>
</evidence>
<dbReference type="VEuPathDB" id="TriTrypDB:TcIL3000_7_120"/>
<dbReference type="EMBL" id="HE575320">
    <property type="protein sequence ID" value="CCC91213.1"/>
    <property type="molecule type" value="Genomic_DNA"/>
</dbReference>
<feature type="domain" description="Glutaredoxin" evidence="1">
    <location>
        <begin position="81"/>
        <end position="114"/>
    </location>
</feature>
<dbReference type="Gene3D" id="1.20.1050.10">
    <property type="match status" value="1"/>
</dbReference>
<dbReference type="InterPro" id="IPR036282">
    <property type="entry name" value="Glutathione-S-Trfase_C_sf"/>
</dbReference>
<proteinExistence type="predicted"/>
<dbReference type="InterPro" id="IPR036249">
    <property type="entry name" value="Thioredoxin-like_sf"/>
</dbReference>
<dbReference type="InterPro" id="IPR002109">
    <property type="entry name" value="Glutaredoxin"/>
</dbReference>
<evidence type="ECO:0000313" key="2">
    <source>
        <dbReference type="EMBL" id="CCC91213.1"/>
    </source>
</evidence>